<dbReference type="Pfam" id="PF01425">
    <property type="entry name" value="Amidase"/>
    <property type="match status" value="1"/>
</dbReference>
<protein>
    <recommendedName>
        <fullName evidence="2">Amidase domain-containing protein</fullName>
    </recommendedName>
</protein>
<dbReference type="OrthoDB" id="182039at2"/>
<dbReference type="InterPro" id="IPR023631">
    <property type="entry name" value="Amidase_dom"/>
</dbReference>
<dbReference type="Proteomes" id="UP000295621">
    <property type="component" value="Unassembled WGS sequence"/>
</dbReference>
<reference evidence="3 4" key="1">
    <citation type="submission" date="2019-02" db="EMBL/GenBank/DDBJ databases">
        <title>Draft genome sequences of novel Actinobacteria.</title>
        <authorList>
            <person name="Sahin N."/>
            <person name="Ay H."/>
            <person name="Saygin H."/>
        </authorList>
    </citation>
    <scope>NUCLEOTIDE SEQUENCE [LARGE SCALE GENOMIC DNA]</scope>
    <source>
        <strain evidence="3 4">KC603</strain>
    </source>
</reference>
<dbReference type="Gene3D" id="3.90.1300.10">
    <property type="entry name" value="Amidase signature (AS) domain"/>
    <property type="match status" value="1"/>
</dbReference>
<organism evidence="3 4">
    <name type="scientific">Jiangella ureilytica</name>
    <dbReference type="NCBI Taxonomy" id="2530374"/>
    <lineage>
        <taxon>Bacteria</taxon>
        <taxon>Bacillati</taxon>
        <taxon>Actinomycetota</taxon>
        <taxon>Actinomycetes</taxon>
        <taxon>Jiangellales</taxon>
        <taxon>Jiangellaceae</taxon>
        <taxon>Jiangella</taxon>
    </lineage>
</organism>
<dbReference type="AlphaFoldDB" id="A0A4R4RT78"/>
<evidence type="ECO:0000259" key="2">
    <source>
        <dbReference type="Pfam" id="PF01425"/>
    </source>
</evidence>
<comment type="caution">
    <text evidence="3">The sequence shown here is derived from an EMBL/GenBank/DDBJ whole genome shotgun (WGS) entry which is preliminary data.</text>
</comment>
<dbReference type="SUPFAM" id="SSF75304">
    <property type="entry name" value="Amidase signature (AS) enzymes"/>
    <property type="match status" value="1"/>
</dbReference>
<feature type="domain" description="Amidase" evidence="2">
    <location>
        <begin position="50"/>
        <end position="249"/>
    </location>
</feature>
<dbReference type="InterPro" id="IPR036928">
    <property type="entry name" value="AS_sf"/>
</dbReference>
<name>A0A4R4RT78_9ACTN</name>
<dbReference type="PANTHER" id="PTHR42678">
    <property type="entry name" value="AMIDASE"/>
    <property type="match status" value="1"/>
</dbReference>
<keyword evidence="4" id="KW-1185">Reference proteome</keyword>
<dbReference type="EMBL" id="SMKL01000018">
    <property type="protein sequence ID" value="TDC52012.1"/>
    <property type="molecule type" value="Genomic_DNA"/>
</dbReference>
<accession>A0A4R4RT78</accession>
<evidence type="ECO:0000313" key="3">
    <source>
        <dbReference type="EMBL" id="TDC52012.1"/>
    </source>
</evidence>
<evidence type="ECO:0000256" key="1">
    <source>
        <dbReference type="SAM" id="MobiDB-lite"/>
    </source>
</evidence>
<proteinExistence type="predicted"/>
<feature type="region of interest" description="Disordered" evidence="1">
    <location>
        <begin position="1"/>
        <end position="53"/>
    </location>
</feature>
<evidence type="ECO:0000313" key="4">
    <source>
        <dbReference type="Proteomes" id="UP000295621"/>
    </source>
</evidence>
<gene>
    <name evidence="3" type="ORF">E1212_10420</name>
</gene>
<dbReference type="PANTHER" id="PTHR42678:SF34">
    <property type="entry name" value="OS04G0183300 PROTEIN"/>
    <property type="match status" value="1"/>
</dbReference>
<sequence length="382" mass="38409">MGAATAVLARDGDGAEPAGAAGGGDAHGGDVDAGVPGADRGGERRGSGRSAVRSLNVAAVSEARALDRERRRSGPRGPLHGIPVLLDDSFDVEGLPTTAGSIALQSLMPGDDAALVAQLRAAGAIILGKTNVTELNGVFDTNLPEGYSSLGGQVLLPSDTDKTPAGSSAGSAAATASGLAALTIGMETGTDVGAQLIAPAGVAGVVGLKPSVGLVDGDGVLPVASSQDAFGPLTRSVYDAAVALGAVDTAAVDYTAGLSPAALQGKKVAVVAAGSSPYPAAVSTVESQGATVGSVTLGAPTTRPSIVLREFSQDLDAYLGGASSLDEIIAYNQANPVEGRITSRTSCWRLRQRRWRRTSRTWPSGRRRMLPSSTGYWRPVTT</sequence>